<dbReference type="EMBL" id="JAJJMB010008783">
    <property type="protein sequence ID" value="KAI3920878.1"/>
    <property type="molecule type" value="Genomic_DNA"/>
</dbReference>
<feature type="non-terminal residue" evidence="1">
    <location>
        <position position="109"/>
    </location>
</feature>
<sequence>LFITKMSLKKSLEPYLIILRVSAIRDCVSRPKGGLEVGRTLLADPREDCASSMEGSITNGICQPYNRRMRRLSKIKEFKVIHITSQFCGSNYINRRHIFAGIIYPVYYC</sequence>
<comment type="caution">
    <text evidence="1">The sequence shown here is derived from an EMBL/GenBank/DDBJ whole genome shotgun (WGS) entry which is preliminary data.</text>
</comment>
<dbReference type="AlphaFoldDB" id="A0AAD4XIM4"/>
<keyword evidence="2" id="KW-1185">Reference proteome</keyword>
<name>A0AAD4XIM4_9MAGN</name>
<dbReference type="Proteomes" id="UP001202328">
    <property type="component" value="Unassembled WGS sequence"/>
</dbReference>
<proteinExistence type="predicted"/>
<evidence type="ECO:0000313" key="2">
    <source>
        <dbReference type="Proteomes" id="UP001202328"/>
    </source>
</evidence>
<reference evidence="1" key="1">
    <citation type="submission" date="2022-04" db="EMBL/GenBank/DDBJ databases">
        <title>A functionally conserved STORR gene fusion in Papaver species that diverged 16.8 million years ago.</title>
        <authorList>
            <person name="Catania T."/>
        </authorList>
    </citation>
    <scope>NUCLEOTIDE SEQUENCE</scope>
    <source>
        <strain evidence="1">S-188037</strain>
    </source>
</reference>
<gene>
    <name evidence="1" type="ORF">MKW98_015866</name>
</gene>
<organism evidence="1 2">
    <name type="scientific">Papaver atlanticum</name>
    <dbReference type="NCBI Taxonomy" id="357466"/>
    <lineage>
        <taxon>Eukaryota</taxon>
        <taxon>Viridiplantae</taxon>
        <taxon>Streptophyta</taxon>
        <taxon>Embryophyta</taxon>
        <taxon>Tracheophyta</taxon>
        <taxon>Spermatophyta</taxon>
        <taxon>Magnoliopsida</taxon>
        <taxon>Ranunculales</taxon>
        <taxon>Papaveraceae</taxon>
        <taxon>Papaveroideae</taxon>
        <taxon>Papaver</taxon>
    </lineage>
</organism>
<protein>
    <submittedName>
        <fullName evidence="1">Uncharacterized protein</fullName>
    </submittedName>
</protein>
<accession>A0AAD4XIM4</accession>
<evidence type="ECO:0000313" key="1">
    <source>
        <dbReference type="EMBL" id="KAI3920878.1"/>
    </source>
</evidence>